<reference evidence="8" key="1">
    <citation type="submission" date="2016-04" db="EMBL/GenBank/DDBJ databases">
        <authorList>
            <person name="Nguyen H.D."/>
            <person name="Kesanakurti P."/>
            <person name="Cullis J."/>
            <person name="Levesque C.A."/>
            <person name="Hambleton S."/>
        </authorList>
    </citation>
    <scope>NUCLEOTIDE SEQUENCE</scope>
    <source>
        <strain evidence="8">DAOMC 238032</strain>
    </source>
</reference>
<reference evidence="7" key="3">
    <citation type="submission" date="2020-10" db="EMBL/GenBank/DDBJ databases">
        <authorList>
            <person name="Sedaghatjoo S."/>
        </authorList>
    </citation>
    <scope>NUCLEOTIDE SEQUENCE</scope>
    <source>
        <strain evidence="7">AZH3</strain>
    </source>
</reference>
<evidence type="ECO:0000256" key="3">
    <source>
        <dbReference type="ARBA" id="ARBA00022737"/>
    </source>
</evidence>
<dbReference type="GO" id="GO:0030515">
    <property type="term" value="F:snoRNA binding"/>
    <property type="evidence" value="ECO:0007669"/>
    <property type="project" value="InterPro"/>
</dbReference>
<comment type="caution">
    <text evidence="8">The sequence shown here is derived from an EMBL/GenBank/DDBJ whole genome shotgun (WGS) entry which is preliminary data.</text>
</comment>
<evidence type="ECO:0000313" key="8">
    <source>
        <dbReference type="EMBL" id="KAE8262478.1"/>
    </source>
</evidence>
<sequence length="754" mass="81523">MERVQYSLERTLPSLHTLDSTKTFSRDELRALTAQRASLESALVRRVANRDGSDYIAYVAFEDKIEKLRLVRTAKAEAQTQADRKGKGRAKAAQQQQQQDDEAVPVGGTKEQQARLRASYLARCISIFERGVTKLKDSLALWQAYLAWARARNMRIVVGRVFARVLNLHTAHIPLWIQAAGYELGTNFAANTARLLLQRAISLNTLPFTEVALPATALPNQAEEADEAETTPPKKKRRQSKQTASAIATSINSLLDDKHRPIAFTLNLTPAERNMLRLWVEYARMELVFLERLRRRWSILGLGQASNATALTSRPAEGSSSQAKGISQRFVDAAAQSTGEETIDTSKLANLPGDGAVGIDEKAKEDVEQRDEAEALENTDVPTSELALPSPPPTGESSLQTPARAAQHAIMSGGLLAPLISTAFTSVAPKLRLPLALGLIKLLRSFPFLDAEPSSSSEIESGLQFNIRAELGGRVLDAFTRSTTVVQTSHPDSASNGATRAILLAARPIFLDAPAASSRWSSATREKEGKSHGKLRAQGRLCPVADDEVDGLLNIAKEDLKVRQQSQAGRSAAELLVSMPGPRSGSVGDDDAPTHLVSLQIIDALTPLASAATRTLLPILLGQFVGNLFTCAQKSSAGADAGVTPGRKAGSSISAAAYGLSLSPAGEEARFGALAAQTLKTVLEARLPVKKVRKVEEIRGDDEEEQEQEQDDDEAEVEAEAEKQRGEVAGQLLVQEANLRTLLETAIKRFLQVK</sequence>
<dbReference type="InterPro" id="IPR013949">
    <property type="entry name" value="Utp6"/>
</dbReference>
<keyword evidence="4" id="KW-0539">Nucleus</keyword>
<protein>
    <recommendedName>
        <fullName evidence="6">U3 small nucleolar RNA-associated protein 6 N-terminal domain-containing protein</fullName>
    </recommendedName>
</protein>
<feature type="region of interest" description="Disordered" evidence="5">
    <location>
        <begin position="698"/>
        <end position="724"/>
    </location>
</feature>
<dbReference type="PANTHER" id="PTHR23271:SF1">
    <property type="entry name" value="U3 SMALL NUCLEOLAR RNA-ASSOCIATED PROTEIN 6 HOMOLOG"/>
    <property type="match status" value="1"/>
</dbReference>
<feature type="domain" description="U3 small nucleolar RNA-associated protein 6 N-terminal" evidence="6">
    <location>
        <begin position="8"/>
        <end position="81"/>
    </location>
</feature>
<feature type="region of interest" description="Disordered" evidence="5">
    <location>
        <begin position="79"/>
        <end position="108"/>
    </location>
</feature>
<dbReference type="InterPro" id="IPR055347">
    <property type="entry name" value="UTP6_N"/>
</dbReference>
<evidence type="ECO:0000313" key="9">
    <source>
        <dbReference type="Proteomes" id="UP000077671"/>
    </source>
</evidence>
<evidence type="ECO:0000256" key="1">
    <source>
        <dbReference type="ARBA" id="ARBA00004604"/>
    </source>
</evidence>
<feature type="compositionally biased region" description="Basic and acidic residues" evidence="5">
    <location>
        <begin position="359"/>
        <end position="373"/>
    </location>
</feature>
<evidence type="ECO:0000313" key="7">
    <source>
        <dbReference type="EMBL" id="CAD6918726.1"/>
    </source>
</evidence>
<evidence type="ECO:0000256" key="2">
    <source>
        <dbReference type="ARBA" id="ARBA00022552"/>
    </source>
</evidence>
<comment type="subcellular location">
    <subcellularLocation>
        <location evidence="1">Nucleus</location>
        <location evidence="1">Nucleolus</location>
    </subcellularLocation>
</comment>
<evidence type="ECO:0000313" key="10">
    <source>
        <dbReference type="Proteomes" id="UP000836402"/>
    </source>
</evidence>
<evidence type="ECO:0000256" key="5">
    <source>
        <dbReference type="SAM" id="MobiDB-lite"/>
    </source>
</evidence>
<feature type="compositionally biased region" description="Polar residues" evidence="5">
    <location>
        <begin position="335"/>
        <end position="348"/>
    </location>
</feature>
<keyword evidence="3" id="KW-0677">Repeat</keyword>
<feature type="region of interest" description="Disordered" evidence="5">
    <location>
        <begin position="335"/>
        <end position="402"/>
    </location>
</feature>
<dbReference type="InterPro" id="IPR011990">
    <property type="entry name" value="TPR-like_helical_dom_sf"/>
</dbReference>
<evidence type="ECO:0000256" key="4">
    <source>
        <dbReference type="ARBA" id="ARBA00023242"/>
    </source>
</evidence>
<accession>A0A177V6Q2</accession>
<gene>
    <name evidence="8" type="ORF">A4X03_0g2425</name>
    <name evidence="7" type="ORF">JKIAZH3_G7223</name>
</gene>
<evidence type="ECO:0000259" key="6">
    <source>
        <dbReference type="Pfam" id="PF08640"/>
    </source>
</evidence>
<feature type="compositionally biased region" description="Acidic residues" evidence="5">
    <location>
        <begin position="699"/>
        <end position="719"/>
    </location>
</feature>
<dbReference type="GO" id="GO:0032040">
    <property type="term" value="C:small-subunit processome"/>
    <property type="evidence" value="ECO:0007669"/>
    <property type="project" value="TreeGrafter"/>
</dbReference>
<dbReference type="Gene3D" id="1.25.40.10">
    <property type="entry name" value="Tetratricopeptide repeat domain"/>
    <property type="match status" value="1"/>
</dbReference>
<dbReference type="Proteomes" id="UP000836402">
    <property type="component" value="Unassembled WGS sequence"/>
</dbReference>
<organism evidence="8 9">
    <name type="scientific">Tilletia caries</name>
    <name type="common">wheat bunt fungus</name>
    <dbReference type="NCBI Taxonomy" id="13290"/>
    <lineage>
        <taxon>Eukaryota</taxon>
        <taxon>Fungi</taxon>
        <taxon>Dikarya</taxon>
        <taxon>Basidiomycota</taxon>
        <taxon>Ustilaginomycotina</taxon>
        <taxon>Exobasidiomycetes</taxon>
        <taxon>Tilletiales</taxon>
        <taxon>Tilletiaceae</taxon>
        <taxon>Tilletia</taxon>
    </lineage>
</organism>
<name>A0A177V6Q2_9BASI</name>
<keyword evidence="10" id="KW-1185">Reference proteome</keyword>
<dbReference type="EMBL" id="CAJHJG010002210">
    <property type="protein sequence ID" value="CAD6918726.1"/>
    <property type="molecule type" value="Genomic_DNA"/>
</dbReference>
<feature type="region of interest" description="Disordered" evidence="5">
    <location>
        <begin position="219"/>
        <end position="245"/>
    </location>
</feature>
<dbReference type="GO" id="GO:0034388">
    <property type="term" value="C:Pwp2p-containing subcomplex of 90S preribosome"/>
    <property type="evidence" value="ECO:0007669"/>
    <property type="project" value="TreeGrafter"/>
</dbReference>
<dbReference type="GO" id="GO:0000462">
    <property type="term" value="P:maturation of SSU-rRNA from tricistronic rRNA transcript (SSU-rRNA, 5.8S rRNA, LSU-rRNA)"/>
    <property type="evidence" value="ECO:0007669"/>
    <property type="project" value="InterPro"/>
</dbReference>
<dbReference type="PANTHER" id="PTHR23271">
    <property type="entry name" value="HEPATOCELLULAR CARCINOMA-ASSOCIATED ANTIGEN 66"/>
    <property type="match status" value="1"/>
</dbReference>
<proteinExistence type="predicted"/>
<dbReference type="Proteomes" id="UP000077671">
    <property type="component" value="Unassembled WGS sequence"/>
</dbReference>
<reference evidence="8" key="2">
    <citation type="journal article" date="2019" name="IMA Fungus">
        <title>Genome sequencing and comparison of five Tilletia species to identify candidate genes for the detection of regulated species infecting wheat.</title>
        <authorList>
            <person name="Nguyen H.D.T."/>
            <person name="Sultana T."/>
            <person name="Kesanakurti P."/>
            <person name="Hambleton S."/>
        </authorList>
    </citation>
    <scope>NUCLEOTIDE SEQUENCE</scope>
    <source>
        <strain evidence="8">DAOMC 238032</strain>
    </source>
</reference>
<dbReference type="EMBL" id="LWDD02000234">
    <property type="protein sequence ID" value="KAE8262478.1"/>
    <property type="molecule type" value="Genomic_DNA"/>
</dbReference>
<keyword evidence="2" id="KW-0698">rRNA processing</keyword>
<dbReference type="Pfam" id="PF08640">
    <property type="entry name" value="U3_assoc_6"/>
    <property type="match status" value="1"/>
</dbReference>
<dbReference type="AlphaFoldDB" id="A0A177V6Q2"/>